<name>A0A317E1N6_9PROT</name>
<dbReference type="Gene3D" id="3.60.15.10">
    <property type="entry name" value="Ribonuclease Z/Hydroxyacylglutathione hydrolase-like"/>
    <property type="match status" value="1"/>
</dbReference>
<dbReference type="SUPFAM" id="SSF56281">
    <property type="entry name" value="Metallo-hydrolase/oxidoreductase"/>
    <property type="match status" value="1"/>
</dbReference>
<dbReference type="InterPro" id="IPR036866">
    <property type="entry name" value="RibonucZ/Hydroxyglut_hydro"/>
</dbReference>
<sequence length="494" mass="52839">MPGGTTGASAVGAVTIRMYRGILGDCFLLTYAAGGSDRRILIDCGVLQAVTGAKDRIVAIVEDIRRTTGGIIDLLVLTHEHADHISGIAHAWPCFCDQLTIRELWLAWTENVHDDQAKTLGVQLAQGKEALKLVQQFGMMGAADTPALRTVIELGRFITVIDDEPPAGPPSRPRPRTGNAIMEAMKAKVGAPATRYLEPGQVVRAASGGIKAHVLGPPRTTHRLKNDAPRKGAGREVYLTSLDETLAVASAAKARLLARAADLGAAPATAAGGDAVADPPPFGRRHGRAPGVRADHIEKTYNRTVADFDRRIDDEWLGAAESLALKMDSDVNNTSLVLAFELSDGQILLFPGDAQVGNWLSWGDQTYPAAATAEIPFPATVNDILGRVTFYKVGHHCSHNATLSALGLELMTDPRLVAAIPVVEEIAKGKGKNWNMPYPHLYQRLREKTRDRVVRGDGDRQAEAAAFAAVGDPGAARYQSTELWVEITVTAATA</sequence>
<evidence type="ECO:0000259" key="2">
    <source>
        <dbReference type="Pfam" id="PF00753"/>
    </source>
</evidence>
<evidence type="ECO:0000256" key="1">
    <source>
        <dbReference type="SAM" id="MobiDB-lite"/>
    </source>
</evidence>
<reference evidence="4" key="1">
    <citation type="submission" date="2018-05" db="EMBL/GenBank/DDBJ databases">
        <title>Zavarzinia sp. HR-AS.</title>
        <authorList>
            <person name="Lee Y."/>
            <person name="Jeon C.O."/>
        </authorList>
    </citation>
    <scope>NUCLEOTIDE SEQUENCE [LARGE SCALE GENOMIC DNA]</scope>
    <source>
        <strain evidence="4">DSM 1231</strain>
    </source>
</reference>
<dbReference type="EMBL" id="QGLF01000003">
    <property type="protein sequence ID" value="PWR21007.1"/>
    <property type="molecule type" value="Genomic_DNA"/>
</dbReference>
<evidence type="ECO:0000313" key="4">
    <source>
        <dbReference type="Proteomes" id="UP000246077"/>
    </source>
</evidence>
<dbReference type="RefSeq" id="WP_109921651.1">
    <property type="nucleotide sequence ID" value="NZ_QGLF01000003.1"/>
</dbReference>
<feature type="domain" description="Metallo-beta-lactamase" evidence="2">
    <location>
        <begin position="25"/>
        <end position="89"/>
    </location>
</feature>
<proteinExistence type="predicted"/>
<protein>
    <recommendedName>
        <fullName evidence="2">Metallo-beta-lactamase domain-containing protein</fullName>
    </recommendedName>
</protein>
<dbReference type="AlphaFoldDB" id="A0A317E1N6"/>
<dbReference type="OrthoDB" id="7177610at2"/>
<comment type="caution">
    <text evidence="3">The sequence shown here is derived from an EMBL/GenBank/DDBJ whole genome shotgun (WGS) entry which is preliminary data.</text>
</comment>
<keyword evidence="4" id="KW-1185">Reference proteome</keyword>
<gene>
    <name evidence="3" type="ORF">DKG75_13550</name>
</gene>
<dbReference type="Proteomes" id="UP000246077">
    <property type="component" value="Unassembled WGS sequence"/>
</dbReference>
<dbReference type="InterPro" id="IPR001279">
    <property type="entry name" value="Metallo-B-lactamas"/>
</dbReference>
<organism evidence="3 4">
    <name type="scientific">Zavarzinia compransoris</name>
    <dbReference type="NCBI Taxonomy" id="1264899"/>
    <lineage>
        <taxon>Bacteria</taxon>
        <taxon>Pseudomonadati</taxon>
        <taxon>Pseudomonadota</taxon>
        <taxon>Alphaproteobacteria</taxon>
        <taxon>Rhodospirillales</taxon>
        <taxon>Zavarziniaceae</taxon>
        <taxon>Zavarzinia</taxon>
    </lineage>
</organism>
<feature type="region of interest" description="Disordered" evidence="1">
    <location>
        <begin position="270"/>
        <end position="289"/>
    </location>
</feature>
<accession>A0A317E1N6</accession>
<evidence type="ECO:0000313" key="3">
    <source>
        <dbReference type="EMBL" id="PWR21007.1"/>
    </source>
</evidence>
<dbReference type="Pfam" id="PF00753">
    <property type="entry name" value="Lactamase_B"/>
    <property type="match status" value="1"/>
</dbReference>